<accession>A0A8S5P2T2</accession>
<reference evidence="2" key="1">
    <citation type="journal article" date="2021" name="Proc. Natl. Acad. Sci. U.S.A.">
        <title>A Catalog of Tens of Thousands of Viruses from Human Metagenomes Reveals Hidden Associations with Chronic Diseases.</title>
        <authorList>
            <person name="Tisza M.J."/>
            <person name="Buck C.B."/>
        </authorList>
    </citation>
    <scope>NUCLEOTIDE SEQUENCE</scope>
    <source>
        <strain evidence="2">CtJcm18</strain>
    </source>
</reference>
<keyword evidence="2" id="KW-0808">Transferase</keyword>
<name>A0A8S5P2T2_9CAUD</name>
<dbReference type="InterPro" id="IPR057596">
    <property type="entry name" value="RDRP_core"/>
</dbReference>
<protein>
    <submittedName>
        <fullName evidence="2">RNA-dependent RNA polymerase</fullName>
    </submittedName>
</protein>
<evidence type="ECO:0000259" key="1">
    <source>
        <dbReference type="Pfam" id="PF05183"/>
    </source>
</evidence>
<keyword evidence="2" id="KW-0548">Nucleotidyltransferase</keyword>
<dbReference type="EMBL" id="BK015323">
    <property type="protein sequence ID" value="DAE01391.1"/>
    <property type="molecule type" value="Genomic_DNA"/>
</dbReference>
<dbReference type="GO" id="GO:0003968">
    <property type="term" value="F:RNA-directed RNA polymerase activity"/>
    <property type="evidence" value="ECO:0007669"/>
    <property type="project" value="UniProtKB-KW"/>
</dbReference>
<sequence length="580" mass="67225">MMFIPQYITVSMENVKSYRDIYENGFSFTIDCGEPIIKTVKNKDGLNEDIVIGYEKVTYHYKRLSCSASQARVSTVVFCEETILPELKRRLDNGRNMDDYKIAPSKYNAYFGLYSSATKEVTKPRFCIIPDYSEVRPVDVDFVIEQPADQDDIVEERTVDVEFNMVDGSGLISPQMAEQWGKDLEEDYTPCQFCIRCAFTKGAVNEFDFVDWCKELNNENYLIKDVYGNYVDVRNIDVILTEGMAKLWSAWDSQESFEENCQKNGIIWGVTKYAPKQDKEVNTANYQFLQTLNLTPEMVKNVCKPTVDYIQGVSYDNIYYTLLFLLGENLTQDNIENYMKSSDNYWLKSLVLNNSLLYDKYSKEKVRDFIIRKIELACLGKIMVHGNFQCIVVDGYAFMQAATGQKVTGLLNAREMYSQFWNKRNVTKVDTMRSPLTHFSEHYPVELKNTEEMKKWYKYSYSGVIVNCHDAHTMHWAGSDYDYDIIFTCDNPNFINGVYPDQRVVTYNAKKPHKKPAREMTDLDLYNTDTFSFGTRIGQITNICSTFVSMLPLFEKGSKEEKLLQDRVRSCCAAQSRQIN</sequence>
<proteinExistence type="predicted"/>
<dbReference type="Pfam" id="PF05183">
    <property type="entry name" value="RdRP"/>
    <property type="match status" value="1"/>
</dbReference>
<keyword evidence="2" id="KW-0696">RNA-directed RNA polymerase</keyword>
<evidence type="ECO:0000313" key="2">
    <source>
        <dbReference type="EMBL" id="DAE01391.1"/>
    </source>
</evidence>
<organism evidence="2">
    <name type="scientific">Siphoviridae sp. ctJcm18</name>
    <dbReference type="NCBI Taxonomy" id="2825433"/>
    <lineage>
        <taxon>Viruses</taxon>
        <taxon>Duplodnaviria</taxon>
        <taxon>Heunggongvirae</taxon>
        <taxon>Uroviricota</taxon>
        <taxon>Caudoviricetes</taxon>
    </lineage>
</organism>
<feature type="domain" description="RDRP core" evidence="1">
    <location>
        <begin position="43"/>
        <end position="542"/>
    </location>
</feature>